<dbReference type="EMBL" id="DYZA01000227">
    <property type="protein sequence ID" value="HJD98155.1"/>
    <property type="molecule type" value="Genomic_DNA"/>
</dbReference>
<dbReference type="InterPro" id="IPR037203">
    <property type="entry name" value="T3SS_needle-like_sf"/>
</dbReference>
<comment type="caution">
    <text evidence="1">The sequence shown here is derived from an EMBL/GenBank/DDBJ whole genome shotgun (WGS) entry which is preliminary data.</text>
</comment>
<gene>
    <name evidence="1" type="ORF">K8W16_10985</name>
</gene>
<evidence type="ECO:0000313" key="1">
    <source>
        <dbReference type="EMBL" id="HJD98155.1"/>
    </source>
</evidence>
<dbReference type="Pfam" id="PF09392">
    <property type="entry name" value="T3SS_needle_F"/>
    <property type="match status" value="1"/>
</dbReference>
<dbReference type="RefSeq" id="WP_304123659.1">
    <property type="nucleotide sequence ID" value="NZ_DYZA01000227.1"/>
</dbReference>
<dbReference type="SUPFAM" id="SSF140129">
    <property type="entry name" value="MxiH-like"/>
    <property type="match status" value="1"/>
</dbReference>
<reference evidence="1" key="2">
    <citation type="submission" date="2021-09" db="EMBL/GenBank/DDBJ databases">
        <authorList>
            <person name="Gilroy R."/>
        </authorList>
    </citation>
    <scope>NUCLEOTIDE SEQUENCE</scope>
    <source>
        <strain evidence="1">ChiGjej2B2-19336</strain>
    </source>
</reference>
<evidence type="ECO:0000313" key="2">
    <source>
        <dbReference type="Proteomes" id="UP000698963"/>
    </source>
</evidence>
<proteinExistence type="predicted"/>
<name>A0A921AYD8_9BACT</name>
<sequence length="36" mass="4044">MSLQFEIGQYNTLMEALSTVTKSMTDMMKSLAQRAS</sequence>
<dbReference type="GO" id="GO:0015031">
    <property type="term" value="P:protein transport"/>
    <property type="evidence" value="ECO:0007669"/>
    <property type="project" value="InterPro"/>
</dbReference>
<organism evidence="1 2">
    <name type="scientific">Mailhella massiliensis</name>
    <dbReference type="NCBI Taxonomy" id="1903261"/>
    <lineage>
        <taxon>Bacteria</taxon>
        <taxon>Pseudomonadati</taxon>
        <taxon>Thermodesulfobacteriota</taxon>
        <taxon>Desulfovibrionia</taxon>
        <taxon>Desulfovibrionales</taxon>
        <taxon>Desulfovibrionaceae</taxon>
        <taxon>Mailhella</taxon>
    </lineage>
</organism>
<protein>
    <submittedName>
        <fullName evidence="1">Uncharacterized protein</fullName>
    </submittedName>
</protein>
<accession>A0A921AYD8</accession>
<dbReference type="Proteomes" id="UP000698963">
    <property type="component" value="Unassembled WGS sequence"/>
</dbReference>
<dbReference type="AlphaFoldDB" id="A0A921AYD8"/>
<dbReference type="InterPro" id="IPR021123">
    <property type="entry name" value="T3SS_needle-like"/>
</dbReference>
<reference evidence="1" key="1">
    <citation type="journal article" date="2021" name="PeerJ">
        <title>Extensive microbial diversity within the chicken gut microbiome revealed by metagenomics and culture.</title>
        <authorList>
            <person name="Gilroy R."/>
            <person name="Ravi A."/>
            <person name="Getino M."/>
            <person name="Pursley I."/>
            <person name="Horton D.L."/>
            <person name="Alikhan N.F."/>
            <person name="Baker D."/>
            <person name="Gharbi K."/>
            <person name="Hall N."/>
            <person name="Watson M."/>
            <person name="Adriaenssens E.M."/>
            <person name="Foster-Nyarko E."/>
            <person name="Jarju S."/>
            <person name="Secka A."/>
            <person name="Antonio M."/>
            <person name="Oren A."/>
            <person name="Chaudhuri R.R."/>
            <person name="La Ragione R."/>
            <person name="Hildebrand F."/>
            <person name="Pallen M.J."/>
        </authorList>
    </citation>
    <scope>NUCLEOTIDE SEQUENCE</scope>
    <source>
        <strain evidence="1">ChiGjej2B2-19336</strain>
    </source>
</reference>